<reference evidence="2 3" key="1">
    <citation type="submission" date="2008-07" db="EMBL/GenBank/DDBJ databases">
        <authorList>
            <person name="El-Sayed N."/>
            <person name="Caler E."/>
            <person name="Inman J."/>
            <person name="Amedeo P."/>
            <person name="Hass B."/>
            <person name="Wortman J."/>
        </authorList>
    </citation>
    <scope>NUCLEOTIDE SEQUENCE [LARGE SCALE GENOMIC DNA]</scope>
    <source>
        <strain evidence="3">ATCC 50983 / TXsc</strain>
    </source>
</reference>
<dbReference type="Proteomes" id="UP000007800">
    <property type="component" value="Unassembled WGS sequence"/>
</dbReference>
<feature type="compositionally biased region" description="Low complexity" evidence="1">
    <location>
        <begin position="1"/>
        <end position="21"/>
    </location>
</feature>
<evidence type="ECO:0000256" key="1">
    <source>
        <dbReference type="SAM" id="MobiDB-lite"/>
    </source>
</evidence>
<name>C5L4K9_PERM5</name>
<accession>C5L4K9</accession>
<proteinExistence type="predicted"/>
<dbReference type="RefSeq" id="XP_002776524.1">
    <property type="nucleotide sequence ID" value="XM_002776478.1"/>
</dbReference>
<gene>
    <name evidence="2" type="ORF">Pmar_PMAR002716</name>
</gene>
<evidence type="ECO:0000313" key="2">
    <source>
        <dbReference type="EMBL" id="EER08340.1"/>
    </source>
</evidence>
<dbReference type="AlphaFoldDB" id="C5L4K9"/>
<feature type="region of interest" description="Disordered" evidence="1">
    <location>
        <begin position="1"/>
        <end position="31"/>
    </location>
</feature>
<feature type="region of interest" description="Disordered" evidence="1">
    <location>
        <begin position="122"/>
        <end position="143"/>
    </location>
</feature>
<dbReference type="InParanoid" id="C5L4K9"/>
<dbReference type="PANTHER" id="PTHR31827:SF1">
    <property type="entry name" value="EMB|CAB89363.1"/>
    <property type="match status" value="1"/>
</dbReference>
<sequence>MPGSSRSISPRSRASCSSKGSPKTKRPSNGKGKCAYPLGCNKYRQNGTRFCVKHGGVRRCAMPGCPNAAKRGDTTKAMFCIRHGGGKSCRVPGCGVSARGSTGYCYKHRNLTSAISRKDSTASTASGSELDQASQLTPVGSAEEVSGGDVVDFSIDLASSYLDATCWEAQPAIAECQTNLTSLDFMALSDEKWTSFVEPLEPLPELLTNHINSDASDKLYLF</sequence>
<dbReference type="OMA" id="QPAIAEC"/>
<protein>
    <submittedName>
        <fullName evidence="2">Uncharacterized protein</fullName>
    </submittedName>
</protein>
<dbReference type="EMBL" id="GG679091">
    <property type="protein sequence ID" value="EER08340.1"/>
    <property type="molecule type" value="Genomic_DNA"/>
</dbReference>
<organism evidence="3">
    <name type="scientific">Perkinsus marinus (strain ATCC 50983 / TXsc)</name>
    <dbReference type="NCBI Taxonomy" id="423536"/>
    <lineage>
        <taxon>Eukaryota</taxon>
        <taxon>Sar</taxon>
        <taxon>Alveolata</taxon>
        <taxon>Perkinsozoa</taxon>
        <taxon>Perkinsea</taxon>
        <taxon>Perkinsida</taxon>
        <taxon>Perkinsidae</taxon>
        <taxon>Perkinsus</taxon>
    </lineage>
</organism>
<evidence type="ECO:0000313" key="3">
    <source>
        <dbReference type="Proteomes" id="UP000007800"/>
    </source>
</evidence>
<dbReference type="GeneID" id="9064561"/>
<feature type="compositionally biased region" description="Polar residues" evidence="1">
    <location>
        <begin position="122"/>
        <end position="138"/>
    </location>
</feature>
<keyword evidence="3" id="KW-1185">Reference proteome</keyword>
<dbReference type="PANTHER" id="PTHR31827">
    <property type="entry name" value="EMB|CAB89363.1"/>
    <property type="match status" value="1"/>
</dbReference>
<dbReference type="OrthoDB" id="69459at2759"/>